<dbReference type="PANTHER" id="PTHR44757:SF2">
    <property type="entry name" value="BIOFILM ARCHITECTURE MAINTENANCE PROTEIN MBAA"/>
    <property type="match status" value="1"/>
</dbReference>
<evidence type="ECO:0000313" key="8">
    <source>
        <dbReference type="Proteomes" id="UP000244152"/>
    </source>
</evidence>
<evidence type="ECO:0000256" key="1">
    <source>
        <dbReference type="ARBA" id="ARBA00051114"/>
    </source>
</evidence>
<dbReference type="InterPro" id="IPR000014">
    <property type="entry name" value="PAS"/>
</dbReference>
<dbReference type="PANTHER" id="PTHR44757">
    <property type="entry name" value="DIGUANYLATE CYCLASE DGCP"/>
    <property type="match status" value="1"/>
</dbReference>
<dbReference type="SMART" id="SM00086">
    <property type="entry name" value="PAC"/>
    <property type="match status" value="1"/>
</dbReference>
<dbReference type="PROSITE" id="PS50112">
    <property type="entry name" value="PAS"/>
    <property type="match status" value="1"/>
</dbReference>
<dbReference type="PROSITE" id="PS50887">
    <property type="entry name" value="GGDEF"/>
    <property type="match status" value="1"/>
</dbReference>
<feature type="domain" description="EAL" evidence="5">
    <location>
        <begin position="864"/>
        <end position="1118"/>
    </location>
</feature>
<dbReference type="SMART" id="SM00091">
    <property type="entry name" value="PAS"/>
    <property type="match status" value="2"/>
</dbReference>
<dbReference type="FunFam" id="3.20.20.450:FF:000001">
    <property type="entry name" value="Cyclic di-GMP phosphodiesterase yahA"/>
    <property type="match status" value="1"/>
</dbReference>
<feature type="transmembrane region" description="Helical" evidence="2">
    <location>
        <begin position="62"/>
        <end position="81"/>
    </location>
</feature>
<dbReference type="GO" id="GO:0071732">
    <property type="term" value="P:cellular response to nitric oxide"/>
    <property type="evidence" value="ECO:0007669"/>
    <property type="project" value="UniProtKB-ARBA"/>
</dbReference>
<name>A0A2T5I630_9PROT</name>
<comment type="caution">
    <text evidence="7">The sequence shown here is derived from an EMBL/GenBank/DDBJ whole genome shotgun (WGS) entry which is preliminary data.</text>
</comment>
<dbReference type="Gene3D" id="3.30.450.20">
    <property type="entry name" value="PAS domain"/>
    <property type="match status" value="2"/>
</dbReference>
<dbReference type="Pfam" id="PF00563">
    <property type="entry name" value="EAL"/>
    <property type="match status" value="1"/>
</dbReference>
<dbReference type="InterPro" id="IPR013656">
    <property type="entry name" value="PAS_4"/>
</dbReference>
<dbReference type="InterPro" id="IPR000160">
    <property type="entry name" value="GGDEF_dom"/>
</dbReference>
<dbReference type="NCBIfam" id="TIGR00229">
    <property type="entry name" value="sensory_box"/>
    <property type="match status" value="1"/>
</dbReference>
<dbReference type="InterPro" id="IPR001633">
    <property type="entry name" value="EAL_dom"/>
</dbReference>
<proteinExistence type="predicted"/>
<comment type="catalytic activity">
    <reaction evidence="1">
        <text>3',3'-c-di-GMP + H2O = 5'-phosphoguanylyl(3'-&gt;5')guanosine + H(+)</text>
        <dbReference type="Rhea" id="RHEA:24902"/>
        <dbReference type="ChEBI" id="CHEBI:15377"/>
        <dbReference type="ChEBI" id="CHEBI:15378"/>
        <dbReference type="ChEBI" id="CHEBI:58754"/>
        <dbReference type="ChEBI" id="CHEBI:58805"/>
        <dbReference type="EC" id="3.1.4.52"/>
    </reaction>
    <physiologicalReaction direction="left-to-right" evidence="1">
        <dbReference type="Rhea" id="RHEA:24903"/>
    </physiologicalReaction>
</comment>
<dbReference type="InterPro" id="IPR052155">
    <property type="entry name" value="Biofilm_reg_signaling"/>
</dbReference>
<dbReference type="Pfam" id="PF00990">
    <property type="entry name" value="GGDEF"/>
    <property type="match status" value="1"/>
</dbReference>
<dbReference type="CDD" id="cd00130">
    <property type="entry name" value="PAS"/>
    <property type="match status" value="2"/>
</dbReference>
<feature type="domain" description="PAS" evidence="3">
    <location>
        <begin position="463"/>
        <end position="506"/>
    </location>
</feature>
<dbReference type="SUPFAM" id="SSF55073">
    <property type="entry name" value="Nucleotide cyclase"/>
    <property type="match status" value="1"/>
</dbReference>
<dbReference type="Proteomes" id="UP000244152">
    <property type="component" value="Unassembled WGS sequence"/>
</dbReference>
<evidence type="ECO:0000313" key="7">
    <source>
        <dbReference type="EMBL" id="PTQ79248.1"/>
    </source>
</evidence>
<dbReference type="SUPFAM" id="SSF55785">
    <property type="entry name" value="PYP-like sensor domain (PAS domain)"/>
    <property type="match status" value="2"/>
</dbReference>
<dbReference type="SUPFAM" id="SSF141868">
    <property type="entry name" value="EAL domain-like"/>
    <property type="match status" value="1"/>
</dbReference>
<dbReference type="PROSITE" id="PS50113">
    <property type="entry name" value="PAC"/>
    <property type="match status" value="1"/>
</dbReference>
<dbReference type="InterPro" id="IPR001610">
    <property type="entry name" value="PAC"/>
</dbReference>
<dbReference type="Pfam" id="PF08447">
    <property type="entry name" value="PAS_3"/>
    <property type="match status" value="1"/>
</dbReference>
<reference evidence="7 8" key="1">
    <citation type="submission" date="2018-04" db="EMBL/GenBank/DDBJ databases">
        <title>Active sludge and wastewater microbial communities from Klosterneuburg, Austria.</title>
        <authorList>
            <person name="Wagner M."/>
        </authorList>
    </citation>
    <scope>NUCLEOTIDE SEQUENCE [LARGE SCALE GENOMIC DNA]</scope>
    <source>
        <strain evidence="7 8">Nl12</strain>
    </source>
</reference>
<dbReference type="CDD" id="cd01948">
    <property type="entry name" value="EAL"/>
    <property type="match status" value="1"/>
</dbReference>
<evidence type="ECO:0000256" key="2">
    <source>
        <dbReference type="SAM" id="Phobius"/>
    </source>
</evidence>
<sequence>MSPDGFPNSDDKVSPLLNRYTMSRSPWLIVLLYAALSILWIAVAGYLISLTLEDPVLRSRAYLAKELVLIAISSILFYALLKLGRDTPIREGRATVSASPGFRLNRLILAFFSLAMVAPITSLVIVKMYGPQMERGAYADLQTIVDLKAEQIELWLAERHNDAQALMASQALIERVVNLQRRIDGHGMELIRNRLEAVRQAYSYESVILLDVESRPLLVLGEKRELPSVTRELLSTTLRTHHIESTDFFLDENGKALLDIAVPLVAETANKEPVAVVLLRADLEQFLLPLVKKWPGISASGEILLAVQKDEIVSYLNKLRPSQQTHTVDGYHALVASDKLASTIATRDEKQGTVHGIDYRGEQVLAAYRPLTGSDWRLLAKIDQNEVLAQLWTLVFWISVVILVAVATVSVVLLLLWRQQQRAHQLALIVHTAEQDRLLKYFYDLPFIGMAITSPDTKRWLRFNHQFCEMMGYSDEELANKTWDEVTHPDDVAKGILERKRIIRGESEGYAMDKRFIRKDGSIILANVDVKCVRREDGSVNYFVVMIRDITEQERRKAEILAARRQLQATLDAIPDLLFELDADGCVHAWHSVRRTEFPSVSGESLVGKKVSDVLPTGAVDIILSALTEAQEKGFSSGKQLELRLPGREDKWWFELSVSRKHVDTATGPRFIVLARDITERKASEQRILHLAHYDSLTGLPNRALLADRMRVAINRAARQAKRLAVLFVDLDRFKAINDSLGHDIGDHLLKAVAERMQTSIRSVDTVSRVGGDEFVVLLSEIETAEDAARVAQKIIEGLSQPYQIEKHELLLTGSVGICIYPDNGMEPNILLRNADASMYTAKEAGRNRYQFYSEDMTARAIERLSLEHDLRGAIERGEMFLVYQPQIELATGRIIGVEVLMRWRHPARGLISPVRFIPVAEDTGLILSIGEWGLRESCRQARSWYECGLLNASISVNVSAVQFRQIDFVEVIEHALRESGLPPDSLELELTESAVMQGAEPALNKLRELDALGVKVAIDDFGTGYSSLAYLRQFTVDRLKIDQSFVRDVPGNNDAEAIAAAIVAMGLNLGLRIIAEGVETEAQAEFLQSVLCKEGQGYLYAWPMTADEFEAWVGARQNRAGSTS</sequence>
<dbReference type="InterPro" id="IPR013655">
    <property type="entry name" value="PAS_fold_3"/>
</dbReference>
<dbReference type="CDD" id="cd01949">
    <property type="entry name" value="GGDEF"/>
    <property type="match status" value="1"/>
</dbReference>
<dbReference type="PROSITE" id="PS50883">
    <property type="entry name" value="EAL"/>
    <property type="match status" value="1"/>
</dbReference>
<accession>A0A2T5I630</accession>
<keyword evidence="2" id="KW-1133">Transmembrane helix</keyword>
<dbReference type="InterPro" id="IPR043128">
    <property type="entry name" value="Rev_trsase/Diguanyl_cyclase"/>
</dbReference>
<evidence type="ECO:0000259" key="6">
    <source>
        <dbReference type="PROSITE" id="PS50887"/>
    </source>
</evidence>
<dbReference type="SMART" id="SM00052">
    <property type="entry name" value="EAL"/>
    <property type="match status" value="1"/>
</dbReference>
<keyword evidence="2" id="KW-0472">Membrane</keyword>
<feature type="domain" description="GGDEF" evidence="6">
    <location>
        <begin position="722"/>
        <end position="855"/>
    </location>
</feature>
<dbReference type="EMBL" id="QAOK01000031">
    <property type="protein sequence ID" value="PTQ79248.1"/>
    <property type="molecule type" value="Genomic_DNA"/>
</dbReference>
<dbReference type="InterPro" id="IPR035919">
    <property type="entry name" value="EAL_sf"/>
</dbReference>
<dbReference type="NCBIfam" id="TIGR00254">
    <property type="entry name" value="GGDEF"/>
    <property type="match status" value="1"/>
</dbReference>
<dbReference type="GO" id="GO:0071111">
    <property type="term" value="F:cyclic-guanylate-specific phosphodiesterase activity"/>
    <property type="evidence" value="ECO:0007669"/>
    <property type="project" value="UniProtKB-EC"/>
</dbReference>
<evidence type="ECO:0000259" key="4">
    <source>
        <dbReference type="PROSITE" id="PS50113"/>
    </source>
</evidence>
<evidence type="ECO:0000259" key="5">
    <source>
        <dbReference type="PROSITE" id="PS50883"/>
    </source>
</evidence>
<feature type="transmembrane region" description="Helical" evidence="2">
    <location>
        <begin position="27"/>
        <end position="50"/>
    </location>
</feature>
<dbReference type="Gene3D" id="3.20.20.450">
    <property type="entry name" value="EAL domain"/>
    <property type="match status" value="1"/>
</dbReference>
<gene>
    <name evidence="7" type="ORF">C8R21_13116</name>
</gene>
<feature type="domain" description="PAC" evidence="4">
    <location>
        <begin position="510"/>
        <end position="562"/>
    </location>
</feature>
<dbReference type="InterPro" id="IPR029787">
    <property type="entry name" value="Nucleotide_cyclase"/>
</dbReference>
<dbReference type="Pfam" id="PF08448">
    <property type="entry name" value="PAS_4"/>
    <property type="match status" value="1"/>
</dbReference>
<keyword evidence="2" id="KW-0812">Transmembrane</keyword>
<dbReference type="Gene3D" id="3.30.70.270">
    <property type="match status" value="1"/>
</dbReference>
<feature type="transmembrane region" description="Helical" evidence="2">
    <location>
        <begin position="391"/>
        <end position="417"/>
    </location>
</feature>
<dbReference type="InterPro" id="IPR000700">
    <property type="entry name" value="PAS-assoc_C"/>
</dbReference>
<protein>
    <submittedName>
        <fullName evidence="7">PAS domain S-box-containing protein/diguanylate cyclase (GGDEF)-like protein</fullName>
    </submittedName>
</protein>
<feature type="transmembrane region" description="Helical" evidence="2">
    <location>
        <begin position="107"/>
        <end position="126"/>
    </location>
</feature>
<dbReference type="FunFam" id="3.30.70.270:FF:000001">
    <property type="entry name" value="Diguanylate cyclase domain protein"/>
    <property type="match status" value="1"/>
</dbReference>
<organism evidence="7 8">
    <name type="scientific">Nitrosospira multiformis</name>
    <dbReference type="NCBI Taxonomy" id="1231"/>
    <lineage>
        <taxon>Bacteria</taxon>
        <taxon>Pseudomonadati</taxon>
        <taxon>Pseudomonadota</taxon>
        <taxon>Betaproteobacteria</taxon>
        <taxon>Nitrosomonadales</taxon>
        <taxon>Nitrosomonadaceae</taxon>
        <taxon>Nitrosospira</taxon>
    </lineage>
</organism>
<dbReference type="InterPro" id="IPR035965">
    <property type="entry name" value="PAS-like_dom_sf"/>
</dbReference>
<evidence type="ECO:0000259" key="3">
    <source>
        <dbReference type="PROSITE" id="PS50112"/>
    </source>
</evidence>
<dbReference type="SMART" id="SM00267">
    <property type="entry name" value="GGDEF"/>
    <property type="match status" value="1"/>
</dbReference>
<dbReference type="AlphaFoldDB" id="A0A2T5I630"/>